<evidence type="ECO:0008006" key="3">
    <source>
        <dbReference type="Google" id="ProtNLM"/>
    </source>
</evidence>
<dbReference type="Proteomes" id="UP001075354">
    <property type="component" value="Chromosome 7"/>
</dbReference>
<keyword evidence="2" id="KW-1185">Reference proteome</keyword>
<dbReference type="EMBL" id="JAPTSV010000007">
    <property type="protein sequence ID" value="KAJ1526162.1"/>
    <property type="molecule type" value="Genomic_DNA"/>
</dbReference>
<accession>A0AAV7XNZ3</accession>
<name>A0AAV7XNZ3_9NEOP</name>
<gene>
    <name evidence="1" type="ORF">ONE63_009322</name>
</gene>
<evidence type="ECO:0000313" key="1">
    <source>
        <dbReference type="EMBL" id="KAJ1526162.1"/>
    </source>
</evidence>
<organism evidence="1 2">
    <name type="scientific">Megalurothrips usitatus</name>
    <name type="common">bean blossom thrips</name>
    <dbReference type="NCBI Taxonomy" id="439358"/>
    <lineage>
        <taxon>Eukaryota</taxon>
        <taxon>Metazoa</taxon>
        <taxon>Ecdysozoa</taxon>
        <taxon>Arthropoda</taxon>
        <taxon>Hexapoda</taxon>
        <taxon>Insecta</taxon>
        <taxon>Pterygota</taxon>
        <taxon>Neoptera</taxon>
        <taxon>Paraneoptera</taxon>
        <taxon>Thysanoptera</taxon>
        <taxon>Terebrantia</taxon>
        <taxon>Thripoidea</taxon>
        <taxon>Thripidae</taxon>
        <taxon>Megalurothrips</taxon>
    </lineage>
</organism>
<comment type="caution">
    <text evidence="1">The sequence shown here is derived from an EMBL/GenBank/DDBJ whole genome shotgun (WGS) entry which is preliminary data.</text>
</comment>
<sequence>MSRALLTLDSGYASQQPKCRESRLISMLKRTLRSENRFGLIAKADLSDPAAPPHSRHWRPLCPGHQNDYWGAGRGIRCPFCGRLCGNARLWSAHLGAHLSGGVCPHFNPNEQVRHREA</sequence>
<dbReference type="AlphaFoldDB" id="A0AAV7XNZ3"/>
<evidence type="ECO:0000313" key="2">
    <source>
        <dbReference type="Proteomes" id="UP001075354"/>
    </source>
</evidence>
<reference evidence="1" key="1">
    <citation type="submission" date="2022-12" db="EMBL/GenBank/DDBJ databases">
        <title>Chromosome-level genome assembly of the bean flower thrips Megalurothrips usitatus.</title>
        <authorList>
            <person name="Ma L."/>
            <person name="Liu Q."/>
            <person name="Li H."/>
            <person name="Cai W."/>
        </authorList>
    </citation>
    <scope>NUCLEOTIDE SEQUENCE</scope>
    <source>
        <strain evidence="1">Cailab_2022a</strain>
    </source>
</reference>
<proteinExistence type="predicted"/>
<protein>
    <recommendedName>
        <fullName evidence="3">C2H2-type domain-containing protein</fullName>
    </recommendedName>
</protein>